<gene>
    <name evidence="5" type="ORF">FYJ85_17845</name>
</gene>
<protein>
    <submittedName>
        <fullName evidence="5">LacI family transcriptional regulator</fullName>
    </submittedName>
</protein>
<dbReference type="InterPro" id="IPR000843">
    <property type="entry name" value="HTH_LacI"/>
</dbReference>
<organism evidence="5 6">
    <name type="scientific">Victivallis lenta</name>
    <dbReference type="NCBI Taxonomy" id="2606640"/>
    <lineage>
        <taxon>Bacteria</taxon>
        <taxon>Pseudomonadati</taxon>
        <taxon>Lentisphaerota</taxon>
        <taxon>Lentisphaeria</taxon>
        <taxon>Victivallales</taxon>
        <taxon>Victivallaceae</taxon>
        <taxon>Victivallis</taxon>
    </lineage>
</organism>
<dbReference type="InterPro" id="IPR028082">
    <property type="entry name" value="Peripla_BP_I"/>
</dbReference>
<dbReference type="Pfam" id="PF00356">
    <property type="entry name" value="LacI"/>
    <property type="match status" value="1"/>
</dbReference>
<dbReference type="PANTHER" id="PTHR30146">
    <property type="entry name" value="LACI-RELATED TRANSCRIPTIONAL REPRESSOR"/>
    <property type="match status" value="1"/>
</dbReference>
<dbReference type="InterPro" id="IPR046335">
    <property type="entry name" value="LacI/GalR-like_sensor"/>
</dbReference>
<sequence>MNIKEVAELAGVSVASISRAFQDPPSPYISKKQRERILKICEELQYYPDIHSQRLNAKRSNTIAFLSRHVAEMEVYGAGGRRMFDYNFGSVIMGAQVALAGYGKSLQLILVDDVYLAERRHLKMVRSRMVDGILIWGAVESDSYVTELLREKIPVVLLTTDGVPGGAGCGSVVADEYAGMSMLIQAALDAGHRRIAVLEPGRSGSAGAARMRAVTDTLGRAGIAPVWTSPENGFNYEFGRRMTAELLKSKVPATCVVASNDMAAWGCISELRNAGLRVPEDMSVVGADGIPVPGDLVVDSFHLPAYEIGLEGARTLCRGLEGEPGPRRLILPVARVFGNTIRPLS</sequence>
<dbReference type="InterPro" id="IPR010982">
    <property type="entry name" value="Lambda_DNA-bd_dom_sf"/>
</dbReference>
<comment type="caution">
    <text evidence="5">The sequence shown here is derived from an EMBL/GenBank/DDBJ whole genome shotgun (WGS) entry which is preliminary data.</text>
</comment>
<evidence type="ECO:0000313" key="5">
    <source>
        <dbReference type="EMBL" id="MST98901.1"/>
    </source>
</evidence>
<keyword evidence="1" id="KW-0805">Transcription regulation</keyword>
<dbReference type="Proteomes" id="UP000435649">
    <property type="component" value="Unassembled WGS sequence"/>
</dbReference>
<dbReference type="GO" id="GO:0003700">
    <property type="term" value="F:DNA-binding transcription factor activity"/>
    <property type="evidence" value="ECO:0007669"/>
    <property type="project" value="TreeGrafter"/>
</dbReference>
<dbReference type="Gene3D" id="3.40.50.2300">
    <property type="match status" value="2"/>
</dbReference>
<feature type="domain" description="HTH lacI-type" evidence="4">
    <location>
        <begin position="1"/>
        <end position="57"/>
    </location>
</feature>
<dbReference type="SUPFAM" id="SSF53822">
    <property type="entry name" value="Periplasmic binding protein-like I"/>
    <property type="match status" value="1"/>
</dbReference>
<dbReference type="CDD" id="cd01392">
    <property type="entry name" value="HTH_LacI"/>
    <property type="match status" value="1"/>
</dbReference>
<dbReference type="CDD" id="cd06267">
    <property type="entry name" value="PBP1_LacI_sugar_binding-like"/>
    <property type="match status" value="1"/>
</dbReference>
<dbReference type="PANTHER" id="PTHR30146:SF109">
    <property type="entry name" value="HTH-TYPE TRANSCRIPTIONAL REGULATOR GALS"/>
    <property type="match status" value="1"/>
</dbReference>
<dbReference type="PROSITE" id="PS50932">
    <property type="entry name" value="HTH_LACI_2"/>
    <property type="match status" value="1"/>
</dbReference>
<evidence type="ECO:0000256" key="2">
    <source>
        <dbReference type="ARBA" id="ARBA00023125"/>
    </source>
</evidence>
<dbReference type="EMBL" id="VUNS01000025">
    <property type="protein sequence ID" value="MST98901.1"/>
    <property type="molecule type" value="Genomic_DNA"/>
</dbReference>
<dbReference type="SMART" id="SM00354">
    <property type="entry name" value="HTH_LACI"/>
    <property type="match status" value="1"/>
</dbReference>
<name>A0A844G8N6_9BACT</name>
<keyword evidence="6" id="KW-1185">Reference proteome</keyword>
<accession>A0A844G8N6</accession>
<evidence type="ECO:0000256" key="1">
    <source>
        <dbReference type="ARBA" id="ARBA00023015"/>
    </source>
</evidence>
<evidence type="ECO:0000259" key="4">
    <source>
        <dbReference type="PROSITE" id="PS50932"/>
    </source>
</evidence>
<keyword evidence="3" id="KW-0804">Transcription</keyword>
<reference evidence="5 6" key="1">
    <citation type="submission" date="2019-08" db="EMBL/GenBank/DDBJ databases">
        <title>In-depth cultivation of the pig gut microbiome towards novel bacterial diversity and tailored functional studies.</title>
        <authorList>
            <person name="Wylensek D."/>
            <person name="Hitch T.C.A."/>
            <person name="Clavel T."/>
        </authorList>
    </citation>
    <scope>NUCLEOTIDE SEQUENCE [LARGE SCALE GENOMIC DNA]</scope>
    <source>
        <strain evidence="5 6">BBE-744-WT-12</strain>
    </source>
</reference>
<dbReference type="Gene3D" id="1.10.260.40">
    <property type="entry name" value="lambda repressor-like DNA-binding domains"/>
    <property type="match status" value="1"/>
</dbReference>
<dbReference type="RefSeq" id="WP_154419942.1">
    <property type="nucleotide sequence ID" value="NZ_VUNS01000025.1"/>
</dbReference>
<dbReference type="AlphaFoldDB" id="A0A844G8N6"/>
<keyword evidence="2" id="KW-0238">DNA-binding</keyword>
<proteinExistence type="predicted"/>
<dbReference type="Pfam" id="PF13377">
    <property type="entry name" value="Peripla_BP_3"/>
    <property type="match status" value="1"/>
</dbReference>
<evidence type="ECO:0000313" key="6">
    <source>
        <dbReference type="Proteomes" id="UP000435649"/>
    </source>
</evidence>
<dbReference type="GO" id="GO:0000976">
    <property type="term" value="F:transcription cis-regulatory region binding"/>
    <property type="evidence" value="ECO:0007669"/>
    <property type="project" value="TreeGrafter"/>
</dbReference>
<dbReference type="SUPFAM" id="SSF47413">
    <property type="entry name" value="lambda repressor-like DNA-binding domains"/>
    <property type="match status" value="1"/>
</dbReference>
<evidence type="ECO:0000256" key="3">
    <source>
        <dbReference type="ARBA" id="ARBA00023163"/>
    </source>
</evidence>